<dbReference type="InterPro" id="IPR051120">
    <property type="entry name" value="ABC_AA/LPS_Transport"/>
</dbReference>
<dbReference type="PANTHER" id="PTHR45772:SF8">
    <property type="entry name" value="HIGH-AFFINITY BRANCHED-CHAIN AMINO ACID TRANSPORT ATP-BINDING PROTEIN"/>
    <property type="match status" value="1"/>
</dbReference>
<keyword evidence="5" id="KW-1185">Reference proteome</keyword>
<evidence type="ECO:0000256" key="2">
    <source>
        <dbReference type="ARBA" id="ARBA00022741"/>
    </source>
</evidence>
<dbReference type="Proteomes" id="UP001318682">
    <property type="component" value="Chromosome"/>
</dbReference>
<evidence type="ECO:0000256" key="1">
    <source>
        <dbReference type="ARBA" id="ARBA00022448"/>
    </source>
</evidence>
<protein>
    <submittedName>
        <fullName evidence="4">Uncharacterized protein</fullName>
    </submittedName>
</protein>
<gene>
    <name evidence="4" type="ORF">ROLI_011260</name>
</gene>
<keyword evidence="2" id="KW-0547">Nucleotide-binding</keyword>
<evidence type="ECO:0000256" key="3">
    <source>
        <dbReference type="ARBA" id="ARBA00022840"/>
    </source>
</evidence>
<keyword evidence="3" id="KW-0067">ATP-binding</keyword>
<name>A0ABZ2BQ25_9RHOB</name>
<evidence type="ECO:0000313" key="5">
    <source>
        <dbReference type="Proteomes" id="UP001318682"/>
    </source>
</evidence>
<organism evidence="4 5">
    <name type="scientific">Roseobacter fucihabitans</name>
    <dbReference type="NCBI Taxonomy" id="1537242"/>
    <lineage>
        <taxon>Bacteria</taxon>
        <taxon>Pseudomonadati</taxon>
        <taxon>Pseudomonadota</taxon>
        <taxon>Alphaproteobacteria</taxon>
        <taxon>Rhodobacterales</taxon>
        <taxon>Roseobacteraceae</taxon>
        <taxon>Roseobacter</taxon>
    </lineage>
</organism>
<keyword evidence="1" id="KW-0813">Transport</keyword>
<evidence type="ECO:0000313" key="4">
    <source>
        <dbReference type="EMBL" id="WVX48048.1"/>
    </source>
</evidence>
<accession>A0ABZ2BQ25</accession>
<dbReference type="EMBL" id="CP143423">
    <property type="protein sequence ID" value="WVX48048.1"/>
    <property type="molecule type" value="Genomic_DNA"/>
</dbReference>
<dbReference type="PANTHER" id="PTHR45772">
    <property type="entry name" value="CONSERVED COMPONENT OF ABC TRANSPORTER FOR NATURAL AMINO ACIDS-RELATED"/>
    <property type="match status" value="1"/>
</dbReference>
<proteinExistence type="predicted"/>
<reference evidence="5" key="2">
    <citation type="submission" date="2024-01" db="EMBL/GenBank/DDBJ databases">
        <title>Roseobacter fucihabitans sp. nov., isolated from the brown alga Fucus spiralis.</title>
        <authorList>
            <person name="Hahnke S."/>
            <person name="Berger M."/>
            <person name="Schlingloff A."/>
            <person name="Athale I."/>
            <person name="Neumann-Schaal M."/>
            <person name="Adenaya A."/>
            <person name="Poehlein A."/>
            <person name="Daniel R."/>
            <person name="Pertersen J."/>
            <person name="Brinkhoff T."/>
        </authorList>
    </citation>
    <scope>NUCLEOTIDE SEQUENCE [LARGE SCALE GENOMIC DNA]</scope>
    <source>
        <strain evidence="5">B14</strain>
    </source>
</reference>
<reference evidence="4 5" key="1">
    <citation type="submission" date="2015-07" db="EMBL/GenBank/DDBJ databases">
        <authorList>
            <person name="Voget S."/>
            <person name="Dogs M."/>
            <person name="Brinkhoff T.H."/>
            <person name="Daniel R."/>
        </authorList>
    </citation>
    <scope>NUCLEOTIDE SEQUENCE [LARGE SCALE GENOMIC DNA]</scope>
    <source>
        <strain evidence="4 5">B14</strain>
    </source>
</reference>
<sequence length="177" mass="19778">MEIDIDKTKPDPENVIWGERDISFPGMSESEIAMEGIGRKFQKPTVCKTQMVRESLAVALKTPRGRFAVLMYNSSAQNAAQIEENAEEFGLTDSLTCIAEELSRGNNRCGAGEHHRHSEESHQTSAVVVVEYKMERVRRRACKVTLPHEVVVLAEGSLDHVTSKQKVIDVYRGRGHA</sequence>